<evidence type="ECO:0000313" key="2">
    <source>
        <dbReference type="Proteomes" id="UP001524944"/>
    </source>
</evidence>
<evidence type="ECO:0000313" key="1">
    <source>
        <dbReference type="EMBL" id="MCR6545207.1"/>
    </source>
</evidence>
<dbReference type="Proteomes" id="UP001524944">
    <property type="component" value="Unassembled WGS sequence"/>
</dbReference>
<gene>
    <name evidence="1" type="ORF">NVS47_06710</name>
</gene>
<name>A0ABT1Y2W2_9FIRM</name>
<dbReference type="Pfam" id="PF11756">
    <property type="entry name" value="YgbA_NO"/>
    <property type="match status" value="1"/>
</dbReference>
<dbReference type="EMBL" id="JANPWE010000002">
    <property type="protein sequence ID" value="MCR6545207.1"/>
    <property type="molecule type" value="Genomic_DNA"/>
</dbReference>
<organism evidence="1 2">
    <name type="scientific">Dehalobacterium formicoaceticum</name>
    <dbReference type="NCBI Taxonomy" id="51515"/>
    <lineage>
        <taxon>Bacteria</taxon>
        <taxon>Bacillati</taxon>
        <taxon>Bacillota</taxon>
        <taxon>Clostridia</taxon>
        <taxon>Eubacteriales</taxon>
        <taxon>Peptococcaceae</taxon>
        <taxon>Dehalobacterium</taxon>
    </lineage>
</organism>
<comment type="caution">
    <text evidence="1">The sequence shown here is derived from an EMBL/GenBank/DDBJ whole genome shotgun (WGS) entry which is preliminary data.</text>
</comment>
<accession>A0ABT1Y2W2</accession>
<reference evidence="1 2" key="1">
    <citation type="submission" date="2022-08" db="EMBL/GenBank/DDBJ databases">
        <title>Proteogenomics of the novel Dehalobacterium formicoaceticum strain EZ94 highlights a key role of methyltransferases during anaerobic dichloromethane degradation.</title>
        <authorList>
            <person name="Wasmund K."/>
        </authorList>
    </citation>
    <scope>NUCLEOTIDE SEQUENCE [LARGE SCALE GENOMIC DNA]</scope>
    <source>
        <strain evidence="1 2">EZ94</strain>
    </source>
</reference>
<dbReference type="RefSeq" id="WP_257912819.1">
    <property type="nucleotide sequence ID" value="NZ_CP022121.1"/>
</dbReference>
<proteinExistence type="predicted"/>
<dbReference type="InterPro" id="IPR020483">
    <property type="entry name" value="Uncharacterised_YgbA"/>
</dbReference>
<keyword evidence="2" id="KW-1185">Reference proteome</keyword>
<dbReference type="NCBIfam" id="NF007714">
    <property type="entry name" value="PRK10410.1-2"/>
    <property type="match status" value="1"/>
</dbReference>
<protein>
    <submittedName>
        <fullName evidence="1">Nitrous oxide-stimulated promoter family protein</fullName>
    </submittedName>
</protein>
<sequence length="102" mass="12048">MSLETTKIEREKKVIEVMIRLYCTKNHQTKIDLCDDCQKLLEYAGKRLDQCPFGNQKSTCAQCTVHCYQKEMRERIRSVMRFSGPRMVLSHPLMALRHSLNR</sequence>